<evidence type="ECO:0000313" key="1">
    <source>
        <dbReference type="Ensembl" id="ENSECRP00000019674.1"/>
    </source>
</evidence>
<dbReference type="Proteomes" id="UP000694620">
    <property type="component" value="Chromosome 13"/>
</dbReference>
<dbReference type="SUPFAM" id="SSF48452">
    <property type="entry name" value="TPR-like"/>
    <property type="match status" value="1"/>
</dbReference>
<organism evidence="1 2">
    <name type="scientific">Erpetoichthys calabaricus</name>
    <name type="common">Rope fish</name>
    <name type="synonym">Calamoichthys calabaricus</name>
    <dbReference type="NCBI Taxonomy" id="27687"/>
    <lineage>
        <taxon>Eukaryota</taxon>
        <taxon>Metazoa</taxon>
        <taxon>Chordata</taxon>
        <taxon>Craniata</taxon>
        <taxon>Vertebrata</taxon>
        <taxon>Euteleostomi</taxon>
        <taxon>Actinopterygii</taxon>
        <taxon>Polypteriformes</taxon>
        <taxon>Polypteridae</taxon>
        <taxon>Erpetoichthys</taxon>
    </lineage>
</organism>
<sequence length="326" mass="38126">MELFGTDFDDSFFITPPEKSWNAVTSYNAKFCEPEWFFEEMNAVDELERQKAFKFRGDQLYSKQDFKKALYEYSSCLALIPCKNVAVRRDVLEGMSRCLCQMGHFSEALVIADQLRKESTNSSHMTSVLDLEVFIYQRNGELTKMIPCLQQLITLHPYNASYWKKLGAAYKLSLNLNSTEDRRSLSGENRERKCDTDWYTHCECPKHPHLVNTEPTFSPHLFTEQCPLYHYSNETEKEATDENASDPQGDDNKMTAWLKMCLCFVRAKLLLQIVRVQQSSFILEINSRSQREIEEVLHNLQLSEEMFYKLAKVRALKWKEQHTVVV</sequence>
<name>A0A8C4XBY2_ERPCA</name>
<dbReference type="GeneTree" id="ENSGT00390000011435"/>
<reference evidence="1" key="2">
    <citation type="submission" date="2025-08" db="UniProtKB">
        <authorList>
            <consortium name="Ensembl"/>
        </authorList>
    </citation>
    <scope>IDENTIFICATION</scope>
</reference>
<dbReference type="PANTHER" id="PTHR31919">
    <property type="entry name" value="ZINC FINGERS AND HOMEOBOXES PROTEIN 1, ISOFORM 2"/>
    <property type="match status" value="1"/>
</dbReference>
<gene>
    <name evidence="1" type="primary">c13h8orf76</name>
</gene>
<dbReference type="PANTHER" id="PTHR31919:SF1">
    <property type="entry name" value="ZINC FINGERS AND HOMEOBOXES PROTEIN 1, ISOFORM 2"/>
    <property type="match status" value="1"/>
</dbReference>
<dbReference type="Gene3D" id="1.25.40.10">
    <property type="entry name" value="Tetratricopeptide repeat domain"/>
    <property type="match status" value="1"/>
</dbReference>
<evidence type="ECO:0000313" key="2">
    <source>
        <dbReference type="Proteomes" id="UP000694620"/>
    </source>
</evidence>
<dbReference type="Pfam" id="PF17826">
    <property type="entry name" value="DUF5588"/>
    <property type="match status" value="1"/>
</dbReference>
<dbReference type="Ensembl" id="ENSECRT00000020074.1">
    <property type="protein sequence ID" value="ENSECRP00000019674.1"/>
    <property type="gene ID" value="ENSECRG00000013150.1"/>
</dbReference>
<dbReference type="InterPro" id="IPR041404">
    <property type="entry name" value="DUF5588"/>
</dbReference>
<accession>A0A8C4XBY2</accession>
<dbReference type="InterPro" id="IPR011990">
    <property type="entry name" value="TPR-like_helical_dom_sf"/>
</dbReference>
<keyword evidence="2" id="KW-1185">Reference proteome</keyword>
<reference evidence="1" key="1">
    <citation type="submission" date="2021-06" db="EMBL/GenBank/DDBJ databases">
        <authorList>
            <consortium name="Wellcome Sanger Institute Data Sharing"/>
        </authorList>
    </citation>
    <scope>NUCLEOTIDE SEQUENCE [LARGE SCALE GENOMIC DNA]</scope>
</reference>
<proteinExistence type="predicted"/>
<reference evidence="1" key="3">
    <citation type="submission" date="2025-09" db="UniProtKB">
        <authorList>
            <consortium name="Ensembl"/>
        </authorList>
    </citation>
    <scope>IDENTIFICATION</scope>
</reference>
<protein>
    <submittedName>
        <fullName evidence="1">Uncharacterized protein</fullName>
    </submittedName>
</protein>
<dbReference type="AlphaFoldDB" id="A0A8C4XBY2"/>